<evidence type="ECO:0000313" key="4">
    <source>
        <dbReference type="Proteomes" id="UP000320857"/>
    </source>
</evidence>
<feature type="domain" description="NERD" evidence="1">
    <location>
        <begin position="22"/>
        <end position="132"/>
    </location>
</feature>
<gene>
    <name evidence="3" type="ORF">FNX44_022910</name>
    <name evidence="2" type="ORF">H3147_24415</name>
</gene>
<dbReference type="EMBL" id="JABJXA010000229">
    <property type="protein sequence ID" value="MBB1261932.1"/>
    <property type="molecule type" value="Genomic_DNA"/>
</dbReference>
<dbReference type="InterPro" id="IPR011528">
    <property type="entry name" value="NERD"/>
</dbReference>
<evidence type="ECO:0000313" key="5">
    <source>
        <dbReference type="Proteomes" id="UP000517765"/>
    </source>
</evidence>
<dbReference type="Proteomes" id="UP000517765">
    <property type="component" value="Unassembled WGS sequence"/>
</dbReference>
<protein>
    <submittedName>
        <fullName evidence="3">NERD domain-containing protein</fullName>
    </submittedName>
</protein>
<dbReference type="EMBL" id="VJYK02000329">
    <property type="protein sequence ID" value="MQS04668.1"/>
    <property type="molecule type" value="Genomic_DNA"/>
</dbReference>
<name>A0A5P0YWK9_9ACTN</name>
<organism evidence="3 4">
    <name type="scientific">Streptomyces alkaliterrae</name>
    <dbReference type="NCBI Taxonomy" id="2213162"/>
    <lineage>
        <taxon>Bacteria</taxon>
        <taxon>Bacillati</taxon>
        <taxon>Actinomycetota</taxon>
        <taxon>Actinomycetes</taxon>
        <taxon>Kitasatosporales</taxon>
        <taxon>Streptomycetaceae</taxon>
        <taxon>Streptomyces</taxon>
    </lineage>
</organism>
<proteinExistence type="predicted"/>
<dbReference type="PROSITE" id="PS50965">
    <property type="entry name" value="NERD"/>
    <property type="match status" value="1"/>
</dbReference>
<reference evidence="5" key="2">
    <citation type="submission" date="2020-05" db="EMBL/GenBank/DDBJ databases">
        <title>Classification of alakaliphilic streptomycetes isolated from an alkaline soil next to Lonar Crater, India and a proposal for the recognition of Streptomyces alkaliterrae sp. nov.</title>
        <authorList>
            <person name="Golinska P."/>
        </authorList>
    </citation>
    <scope>NUCLEOTIDE SEQUENCE [LARGE SCALE GENOMIC DNA]</scope>
    <source>
        <strain evidence="5">OF8</strain>
    </source>
</reference>
<comment type="caution">
    <text evidence="3">The sequence shown here is derived from an EMBL/GenBank/DDBJ whole genome shotgun (WGS) entry which is preliminary data.</text>
</comment>
<evidence type="ECO:0000259" key="1">
    <source>
        <dbReference type="PROSITE" id="PS50965"/>
    </source>
</evidence>
<sequence>MRRCLARWSGSESARELRSWQRGLAGERYTARRLRSLGRDWHVLHAVQYSSGTDVDHLVIGPGGVFSVNSKHHKGKKVWYGDRGVTVNGASTRHIPASRGEARKASAILTRASGFAVEVRPVLAVVGAAKITVRQSAPPVLLVAADDLARRLSGLPPVLLPAQVNRVYAAARSARTWSG</sequence>
<dbReference type="Proteomes" id="UP000320857">
    <property type="component" value="Unassembled WGS sequence"/>
</dbReference>
<reference evidence="3 4" key="1">
    <citation type="submission" date="2019-10" db="EMBL/GenBank/DDBJ databases">
        <title>Streptomyces sp. nov., a novel actinobacterium isolated from alkaline environment.</title>
        <authorList>
            <person name="Golinska P."/>
        </authorList>
    </citation>
    <scope>NUCLEOTIDE SEQUENCE [LARGE SCALE GENOMIC DNA]</scope>
    <source>
        <strain evidence="3 4">OF1</strain>
    </source>
</reference>
<accession>A0A5P0YWK9</accession>
<keyword evidence="4" id="KW-1185">Reference proteome</keyword>
<reference evidence="2" key="3">
    <citation type="journal article" name="Syst. Appl. Microbiol.">
        <title>Streptomyces alkaliterrae sp. nov., isolated from an alkaline soil, and emended descriptions of Streptomyces alkaliphilus, Streptomyces calidiresistens and Streptomyces durbertensis.</title>
        <authorList>
            <person name="Swiecimska M."/>
            <person name="Golinska P."/>
            <person name="Nouioui I."/>
            <person name="Wypij M."/>
            <person name="Rai M."/>
            <person name="Sangal V."/>
            <person name="Goodfellow M."/>
        </authorList>
    </citation>
    <scope>NUCLEOTIDE SEQUENCE</scope>
    <source>
        <strain evidence="2">OF8</strain>
    </source>
</reference>
<dbReference type="AlphaFoldDB" id="A0A5P0YWK9"/>
<dbReference type="Pfam" id="PF08378">
    <property type="entry name" value="NERD"/>
    <property type="match status" value="1"/>
</dbReference>
<evidence type="ECO:0000313" key="3">
    <source>
        <dbReference type="EMBL" id="MQS04668.1"/>
    </source>
</evidence>
<evidence type="ECO:0000313" key="2">
    <source>
        <dbReference type="EMBL" id="MBB1261932.1"/>
    </source>
</evidence>